<dbReference type="AlphaFoldDB" id="A0A1T5M3S1"/>
<reference evidence="2 3" key="1">
    <citation type="submission" date="2017-02" db="EMBL/GenBank/DDBJ databases">
        <authorList>
            <person name="Peterson S.W."/>
        </authorList>
    </citation>
    <scope>NUCLEOTIDE SEQUENCE [LARGE SCALE GENOMIC DNA]</scope>
    <source>
        <strain evidence="2 3">DSM 25262</strain>
    </source>
</reference>
<proteinExistence type="predicted"/>
<keyword evidence="1" id="KW-1133">Transmembrane helix</keyword>
<keyword evidence="1" id="KW-0812">Transmembrane</keyword>
<organism evidence="2 3">
    <name type="scientific">Ohtaekwangia koreensis</name>
    <dbReference type="NCBI Taxonomy" id="688867"/>
    <lineage>
        <taxon>Bacteria</taxon>
        <taxon>Pseudomonadati</taxon>
        <taxon>Bacteroidota</taxon>
        <taxon>Cytophagia</taxon>
        <taxon>Cytophagales</taxon>
        <taxon>Fulvivirgaceae</taxon>
        <taxon>Ohtaekwangia</taxon>
    </lineage>
</organism>
<feature type="transmembrane region" description="Helical" evidence="1">
    <location>
        <begin position="59"/>
        <end position="82"/>
    </location>
</feature>
<dbReference type="Proteomes" id="UP000190961">
    <property type="component" value="Unassembled WGS sequence"/>
</dbReference>
<protein>
    <submittedName>
        <fullName evidence="2">Uncharacterized protein</fullName>
    </submittedName>
</protein>
<keyword evidence="1" id="KW-0472">Membrane</keyword>
<evidence type="ECO:0000313" key="2">
    <source>
        <dbReference type="EMBL" id="SKC82882.1"/>
    </source>
</evidence>
<dbReference type="EMBL" id="FUZU01000003">
    <property type="protein sequence ID" value="SKC82882.1"/>
    <property type="molecule type" value="Genomic_DNA"/>
</dbReference>
<evidence type="ECO:0000313" key="3">
    <source>
        <dbReference type="Proteomes" id="UP000190961"/>
    </source>
</evidence>
<accession>A0A1T5M3S1</accession>
<feature type="transmembrane region" description="Helical" evidence="1">
    <location>
        <begin position="20"/>
        <end position="39"/>
    </location>
</feature>
<feature type="transmembrane region" description="Helical" evidence="1">
    <location>
        <begin position="126"/>
        <end position="145"/>
    </location>
</feature>
<keyword evidence="3" id="KW-1185">Reference proteome</keyword>
<feature type="transmembrane region" description="Helical" evidence="1">
    <location>
        <begin position="94"/>
        <end position="114"/>
    </location>
</feature>
<evidence type="ECO:0000256" key="1">
    <source>
        <dbReference type="SAM" id="Phobius"/>
    </source>
</evidence>
<dbReference type="STRING" id="688867.SAMN05660236_4303"/>
<gene>
    <name evidence="2" type="ORF">SAMN05660236_4303</name>
</gene>
<sequence>MVVNCAKFERRMMFKLFRAVWFFSLLGVLGAMLYVYADLPENVIVRQEGVETVLLARDIFFYIVLGLVTIVNVLVFIISAFFKQEQSFKAWFTGLIVTLNFFFIVGLFLINAYNSDERFDFSRIGFVIYGSVGLIVVWAISWPFIKFFTNKKSN</sequence>
<name>A0A1T5M3S1_9BACT</name>